<organism evidence="1 2">
    <name type="scientific">Canavalia gladiata</name>
    <name type="common">Sword bean</name>
    <name type="synonym">Dolichos gladiatus</name>
    <dbReference type="NCBI Taxonomy" id="3824"/>
    <lineage>
        <taxon>Eukaryota</taxon>
        <taxon>Viridiplantae</taxon>
        <taxon>Streptophyta</taxon>
        <taxon>Embryophyta</taxon>
        <taxon>Tracheophyta</taxon>
        <taxon>Spermatophyta</taxon>
        <taxon>Magnoliopsida</taxon>
        <taxon>eudicotyledons</taxon>
        <taxon>Gunneridae</taxon>
        <taxon>Pentapetalae</taxon>
        <taxon>rosids</taxon>
        <taxon>fabids</taxon>
        <taxon>Fabales</taxon>
        <taxon>Fabaceae</taxon>
        <taxon>Papilionoideae</taxon>
        <taxon>50 kb inversion clade</taxon>
        <taxon>NPAAA clade</taxon>
        <taxon>indigoferoid/millettioid clade</taxon>
        <taxon>Phaseoleae</taxon>
        <taxon>Canavalia</taxon>
    </lineage>
</organism>
<evidence type="ECO:0000313" key="2">
    <source>
        <dbReference type="Proteomes" id="UP001367508"/>
    </source>
</evidence>
<comment type="caution">
    <text evidence="1">The sequence shown here is derived from an EMBL/GenBank/DDBJ whole genome shotgun (WGS) entry which is preliminary data.</text>
</comment>
<protein>
    <submittedName>
        <fullName evidence="1">Uncharacterized protein</fullName>
    </submittedName>
</protein>
<dbReference type="EMBL" id="JAYMYQ010000009">
    <property type="protein sequence ID" value="KAK7314210.1"/>
    <property type="molecule type" value="Genomic_DNA"/>
</dbReference>
<keyword evidence="2" id="KW-1185">Reference proteome</keyword>
<evidence type="ECO:0000313" key="1">
    <source>
        <dbReference type="EMBL" id="KAK7314210.1"/>
    </source>
</evidence>
<proteinExistence type="predicted"/>
<sequence length="86" mass="9817">MKIMHVRSYSSVRASMDHSLPRRSKKSLLHVLLEVSNTLMVECHDHRFTLAPGSCSTMVLVIGRIEQMIVDSPQLIGRMIDDYYLA</sequence>
<dbReference type="Proteomes" id="UP001367508">
    <property type="component" value="Unassembled WGS sequence"/>
</dbReference>
<gene>
    <name evidence="1" type="ORF">VNO77_39423</name>
</gene>
<name>A0AAN9PVT0_CANGL</name>
<reference evidence="1 2" key="1">
    <citation type="submission" date="2024-01" db="EMBL/GenBank/DDBJ databases">
        <title>The genomes of 5 underutilized Papilionoideae crops provide insights into root nodulation and disease resistanc.</title>
        <authorList>
            <person name="Jiang F."/>
        </authorList>
    </citation>
    <scope>NUCLEOTIDE SEQUENCE [LARGE SCALE GENOMIC DNA]</scope>
    <source>
        <strain evidence="1">LVBAO_FW01</strain>
        <tissue evidence="1">Leaves</tissue>
    </source>
</reference>
<accession>A0AAN9PVT0</accession>
<dbReference type="AlphaFoldDB" id="A0AAN9PVT0"/>